<dbReference type="AlphaFoldDB" id="A0A8T9T0I7"/>
<evidence type="ECO:0000313" key="2">
    <source>
        <dbReference type="Proteomes" id="UP000829925"/>
    </source>
</evidence>
<sequence>MATPFAPPANVTESVDENGNLVQSWPFPDDATTMSYKVAGSDEVKTIAIPQRPVGTYPLPKAGAVAESISLNGKMVRDIGPAAAVKGLNAAALWDGLTNDVALAADAQYTQEGITHSLKAEYDGILGNSSYGKVAPELHHRGYRFYRGMVEANGYYWLVKEYVEGPSPLVKVPINNVQAAYDVFPFYYGSGTGSDYICTDGTRVYYTRWDRLGDQHPNRTWVAAYDTTTNQSYSFTSGSTYRPNHSNTDESAAFLLTTDDPTNFITGLAVQRTGNFQVASYAAKNQYVVANKLTGVVLKTVSFTSPKELLFDQNDHLWINQGDVLTRVSLAADGTPSGALATVSVTDVVALTMLLGLLVFEEAGSKQQVRAVDSNGTTQWVHGTVGGQQAFSLVIDGRYYFSDVSGSVHEGFLLGRSDGTLWVGDCGNNRIEYLSATRTKLDEIAYQGNSYSGGVDLNDPTRVFNTWKEFKPDYTKPGAPAKLHRNWGAKAPALLFGLHNRRQNIELGTILANVVTFPSGRTYGTARYYADASTKGLYELTDAGLVLVKTISERKTLGADGSLYFAQSALSPLPGTIRYFKESLTSDPLTGNPTWGFSTQIDSYTGITANDPADFSGFPPTDTYIKTEDGTRPVFQSGLVQRSQDGQEYGTTGPRLVGVPAGQTTAAWKAAYGTGKFYKGPYPRNGAYPNGNRAIDQNGNQNGHNNGVVRTLGPLIIYNNPGEGADDAQYNFFNVHYQRGQFLFTFGVSQREANEAGQRIGYPGMAGNVLMFGVAIDPTNPDVGYIYHSSEGGPSGTMRWKITGLLSIYPRKARTFSIQNGLGFNKPKREGVDMLAEPSRWTSSIPESSNFYVELGTLNPDKFAGKSRLIFSRTNAEHIGDIGPINSSTWSVEAIVTFDRNSGNDGNIQDSNSGGQYYQVCDVNGKVLARFYTKSNFSPPPAKSEIWANNTLLLQQSYDNPVPRITDRNQRLIIKAVDGQLSVSYAGYSANVSPLESGALVNQPATLRITSWEKGQVRDRIIGLLDVLVKGGGQPPVTPGGVTYTAFDGSEQNLDNYEIILI</sequence>
<name>A0A8T9T0I7_9BACT</name>
<dbReference type="EMBL" id="CP095053">
    <property type="protein sequence ID" value="UOR07151.1"/>
    <property type="molecule type" value="Genomic_DNA"/>
</dbReference>
<proteinExistence type="predicted"/>
<protein>
    <submittedName>
        <fullName evidence="1">Uncharacterized protein</fullName>
    </submittedName>
</protein>
<dbReference type="KEGG" id="haei:MUN82_08645"/>
<organism evidence="1 2">
    <name type="scientific">Hymenobacter aerilatus</name>
    <dbReference type="NCBI Taxonomy" id="2932251"/>
    <lineage>
        <taxon>Bacteria</taxon>
        <taxon>Pseudomonadati</taxon>
        <taxon>Bacteroidota</taxon>
        <taxon>Cytophagia</taxon>
        <taxon>Cytophagales</taxon>
        <taxon>Hymenobacteraceae</taxon>
        <taxon>Hymenobacter</taxon>
    </lineage>
</organism>
<accession>A0A8T9T0I7</accession>
<evidence type="ECO:0000313" key="1">
    <source>
        <dbReference type="EMBL" id="UOR07151.1"/>
    </source>
</evidence>
<keyword evidence="2" id="KW-1185">Reference proteome</keyword>
<gene>
    <name evidence="1" type="ORF">MUN82_08645</name>
</gene>
<reference evidence="1 2" key="1">
    <citation type="submission" date="2022-04" db="EMBL/GenBank/DDBJ databases">
        <title>Hymenobacter sp. isolated from the air.</title>
        <authorList>
            <person name="Won M."/>
            <person name="Lee C.-M."/>
            <person name="Woen H.-Y."/>
            <person name="Kwon S.-W."/>
        </authorList>
    </citation>
    <scope>NUCLEOTIDE SEQUENCE [LARGE SCALE GENOMIC DNA]</scope>
    <source>
        <strain evidence="2">5413 J-13</strain>
    </source>
</reference>
<dbReference type="Proteomes" id="UP000829925">
    <property type="component" value="Chromosome"/>
</dbReference>
<dbReference type="SUPFAM" id="SSF101898">
    <property type="entry name" value="NHL repeat"/>
    <property type="match status" value="1"/>
</dbReference>
<dbReference type="RefSeq" id="WP_245096684.1">
    <property type="nucleotide sequence ID" value="NZ_CP095053.1"/>
</dbReference>